<protein>
    <recommendedName>
        <fullName evidence="4">DUF304 domain-containing protein</fullName>
    </recommendedName>
</protein>
<keyword evidence="1" id="KW-0812">Transmembrane</keyword>
<dbReference type="EMBL" id="CP011110">
    <property type="protein sequence ID" value="AKA27344.1"/>
    <property type="molecule type" value="Genomic_DNA"/>
</dbReference>
<evidence type="ECO:0000313" key="2">
    <source>
        <dbReference type="EMBL" id="AKA27344.1"/>
    </source>
</evidence>
<proteinExistence type="predicted"/>
<dbReference type="PATRIC" id="fig|587753.10.peg.5881"/>
<dbReference type="KEGG" id="pcz:PCL1606_58990"/>
<dbReference type="RefSeq" id="WP_045886488.1">
    <property type="nucleotide sequence ID" value="NZ_CP011110.1"/>
</dbReference>
<dbReference type="Proteomes" id="UP000032748">
    <property type="component" value="Chromosome"/>
</dbReference>
<reference evidence="2 3" key="1">
    <citation type="journal article" date="2015" name="Mol. Plant Microbe Interact.">
        <title>Comparative Genomic Analysis of Pseudomonas chlororaphis PCL1606 Reveals New Insight into Antifungal Compounds Involved in Biocontrol.</title>
        <authorList>
            <person name="Calderon C.E."/>
            <person name="Ramos C."/>
            <person name="de Vicente A."/>
            <person name="Cazorla F.M."/>
        </authorList>
    </citation>
    <scope>NUCLEOTIDE SEQUENCE [LARGE SCALE GENOMIC DNA]</scope>
    <source>
        <strain evidence="2 3">PCL1606</strain>
    </source>
</reference>
<feature type="transmembrane region" description="Helical" evidence="1">
    <location>
        <begin position="27"/>
        <end position="45"/>
    </location>
</feature>
<accession>A0A0D5Y8H8</accession>
<dbReference type="OrthoDB" id="6997586at2"/>
<keyword evidence="1" id="KW-1133">Transmembrane helix</keyword>
<gene>
    <name evidence="2" type="ORF">PCL1606_58990</name>
</gene>
<feature type="transmembrane region" description="Helical" evidence="1">
    <location>
        <begin position="65"/>
        <end position="88"/>
    </location>
</feature>
<sequence length="183" mass="20126">MNISNLSSNAAPSHQACYYYGPNYKKMTLAGLVFGGLSLFGIFGTPSENSSMIRLIEALGLNGHLVLQLVGVLGLAMTVAVAGSLIFLRGAGNRYVVLTDKKLFAPVSNFSSKTREIRLINISDLELVEVFNQRFIRVTHADGKMELVENMFKNQELFHDCYEAIALAIDNKGQNVKRAPARK</sequence>
<keyword evidence="1" id="KW-0472">Membrane</keyword>
<evidence type="ECO:0000256" key="1">
    <source>
        <dbReference type="SAM" id="Phobius"/>
    </source>
</evidence>
<name>A0A0D5Y8H8_9PSED</name>
<organism evidence="2 3">
    <name type="scientific">Pseudomonas chlororaphis</name>
    <dbReference type="NCBI Taxonomy" id="587753"/>
    <lineage>
        <taxon>Bacteria</taxon>
        <taxon>Pseudomonadati</taxon>
        <taxon>Pseudomonadota</taxon>
        <taxon>Gammaproteobacteria</taxon>
        <taxon>Pseudomonadales</taxon>
        <taxon>Pseudomonadaceae</taxon>
        <taxon>Pseudomonas</taxon>
    </lineage>
</organism>
<dbReference type="AlphaFoldDB" id="A0A0D5Y8H8"/>
<evidence type="ECO:0008006" key="4">
    <source>
        <dbReference type="Google" id="ProtNLM"/>
    </source>
</evidence>
<evidence type="ECO:0000313" key="3">
    <source>
        <dbReference type="Proteomes" id="UP000032748"/>
    </source>
</evidence>